<protein>
    <submittedName>
        <fullName evidence="1">Uncharacterized protein</fullName>
    </submittedName>
</protein>
<keyword evidence="2" id="KW-1185">Reference proteome</keyword>
<gene>
    <name evidence="1" type="ORF">DZF91_24010</name>
</gene>
<dbReference type="AlphaFoldDB" id="A0A372JGJ2"/>
<name>A0A372JGJ2_9ACTN</name>
<dbReference type="Proteomes" id="UP000261811">
    <property type="component" value="Unassembled WGS sequence"/>
</dbReference>
<proteinExistence type="predicted"/>
<dbReference type="EMBL" id="QURH01000548">
    <property type="protein sequence ID" value="RFU39135.1"/>
    <property type="molecule type" value="Genomic_DNA"/>
</dbReference>
<sequence>MRGDPGSLYDAHAARLYAHGWSLLGDDAAAAVRDAFVAAVRHPPRGDVVLWMYGLSRTAATSRGAFERPWHVASGASGASGTADPLLRAAA</sequence>
<reference evidence="1 2" key="1">
    <citation type="submission" date="2018-08" db="EMBL/GenBank/DDBJ databases">
        <title>Actinomadura jelena sp. nov., a novel Actinomycete isolated from soil in Chad.</title>
        <authorList>
            <person name="Shi L."/>
        </authorList>
    </citation>
    <scope>NUCLEOTIDE SEQUENCE [LARGE SCALE GENOMIC DNA]</scope>
    <source>
        <strain evidence="1 2">NEAU-G17</strain>
    </source>
</reference>
<feature type="non-terminal residue" evidence="1">
    <location>
        <position position="91"/>
    </location>
</feature>
<organism evidence="1 2">
    <name type="scientific">Actinomadura logoneensis</name>
    <dbReference type="NCBI Taxonomy" id="2293572"/>
    <lineage>
        <taxon>Bacteria</taxon>
        <taxon>Bacillati</taxon>
        <taxon>Actinomycetota</taxon>
        <taxon>Actinomycetes</taxon>
        <taxon>Streptosporangiales</taxon>
        <taxon>Thermomonosporaceae</taxon>
        <taxon>Actinomadura</taxon>
    </lineage>
</organism>
<evidence type="ECO:0000313" key="1">
    <source>
        <dbReference type="EMBL" id="RFU39135.1"/>
    </source>
</evidence>
<comment type="caution">
    <text evidence="1">The sequence shown here is derived from an EMBL/GenBank/DDBJ whole genome shotgun (WGS) entry which is preliminary data.</text>
</comment>
<accession>A0A372JGJ2</accession>
<evidence type="ECO:0000313" key="2">
    <source>
        <dbReference type="Proteomes" id="UP000261811"/>
    </source>
</evidence>